<dbReference type="Proteomes" id="UP000230069">
    <property type="component" value="Unassembled WGS sequence"/>
</dbReference>
<evidence type="ECO:0000313" key="2">
    <source>
        <dbReference type="Proteomes" id="UP000230069"/>
    </source>
</evidence>
<name>A0A2G5CV13_AQUCA</name>
<evidence type="ECO:0000313" key="1">
    <source>
        <dbReference type="EMBL" id="PIA35106.1"/>
    </source>
</evidence>
<dbReference type="STRING" id="218851.A0A2G5CV13"/>
<dbReference type="EMBL" id="KZ305053">
    <property type="protein sequence ID" value="PIA35106.1"/>
    <property type="molecule type" value="Genomic_DNA"/>
</dbReference>
<dbReference type="PANTHER" id="PTHR37260:SF2">
    <property type="entry name" value="PROTEIN ECERIFERUM 16"/>
    <property type="match status" value="1"/>
</dbReference>
<keyword evidence="2" id="KW-1185">Reference proteome</keyword>
<gene>
    <name evidence="1" type="ORF">AQUCO_03600043v1</name>
</gene>
<dbReference type="FunCoup" id="A0A2G5CV13">
    <property type="interactions" value="1055"/>
</dbReference>
<dbReference type="OrthoDB" id="685075at2759"/>
<sequence length="365" mass="39714">MDSHQTKTSSVNEGNFASFDDDFLIPGFTQGISSILSVRGNGMLSWIGNDNFIVDDISSTNNEASFLSMDLHSLASKLEKIDRSRRLFIEADILSSELDADRSKETMRPEFELSENRASGATEQCVDKSAFLEHSDAETSSYKSSVDIPSTAARSYSSLSDPHQKALLVDQGRETMPSTTSGSDSVVQSISCKGSSLVSPVKEDSIQIERVVLGEVVDSLARFNVNDVEDSSRKKTSTFEAVAAEEELDMLLNSFGETKLLDSSHMSKKPVSNLPIAHSDDSTLKRDGLAYTSKVPFKDGSSISTSVLMNLDIDDTIDDLLRETSNIKNQNSAIPPEVVVPPCVPASSSKPTVLLDDFDSWLDTI</sequence>
<dbReference type="AlphaFoldDB" id="A0A2G5CV13"/>
<organism evidence="1 2">
    <name type="scientific">Aquilegia coerulea</name>
    <name type="common">Rocky mountain columbine</name>
    <dbReference type="NCBI Taxonomy" id="218851"/>
    <lineage>
        <taxon>Eukaryota</taxon>
        <taxon>Viridiplantae</taxon>
        <taxon>Streptophyta</taxon>
        <taxon>Embryophyta</taxon>
        <taxon>Tracheophyta</taxon>
        <taxon>Spermatophyta</taxon>
        <taxon>Magnoliopsida</taxon>
        <taxon>Ranunculales</taxon>
        <taxon>Ranunculaceae</taxon>
        <taxon>Thalictroideae</taxon>
        <taxon>Aquilegia</taxon>
    </lineage>
</organism>
<reference evidence="1 2" key="1">
    <citation type="submission" date="2017-09" db="EMBL/GenBank/DDBJ databases">
        <title>WGS assembly of Aquilegia coerulea Goldsmith.</title>
        <authorList>
            <person name="Hodges S."/>
            <person name="Kramer E."/>
            <person name="Nordborg M."/>
            <person name="Tomkins J."/>
            <person name="Borevitz J."/>
            <person name="Derieg N."/>
            <person name="Yan J."/>
            <person name="Mihaltcheva S."/>
            <person name="Hayes R.D."/>
            <person name="Rokhsar D."/>
        </authorList>
    </citation>
    <scope>NUCLEOTIDE SEQUENCE [LARGE SCALE GENOMIC DNA]</scope>
    <source>
        <strain evidence="2">cv. Goldsmith</strain>
    </source>
</reference>
<accession>A0A2G5CV13</accession>
<dbReference type="InterPro" id="IPR053342">
    <property type="entry name" value="Exosome_cofactor/PTGS_suppr"/>
</dbReference>
<protein>
    <submittedName>
        <fullName evidence="1">Uncharacterized protein</fullName>
    </submittedName>
</protein>
<dbReference type="InParanoid" id="A0A2G5CV13"/>
<proteinExistence type="predicted"/>
<dbReference type="PANTHER" id="PTHR37260">
    <property type="entry name" value="PHOSPHORELAY PROTEIN"/>
    <property type="match status" value="1"/>
</dbReference>